<comment type="caution">
    <text evidence="2">The sequence shown here is derived from an EMBL/GenBank/DDBJ whole genome shotgun (WGS) entry which is preliminary data.</text>
</comment>
<organism evidence="2 3">
    <name type="scientific">Meloidogyne graminicola</name>
    <dbReference type="NCBI Taxonomy" id="189291"/>
    <lineage>
        <taxon>Eukaryota</taxon>
        <taxon>Metazoa</taxon>
        <taxon>Ecdysozoa</taxon>
        <taxon>Nematoda</taxon>
        <taxon>Chromadorea</taxon>
        <taxon>Rhabditida</taxon>
        <taxon>Tylenchina</taxon>
        <taxon>Tylenchomorpha</taxon>
        <taxon>Tylenchoidea</taxon>
        <taxon>Meloidogynidae</taxon>
        <taxon>Meloidogyninae</taxon>
        <taxon>Meloidogyne</taxon>
    </lineage>
</organism>
<reference evidence="2" key="1">
    <citation type="journal article" date="2020" name="Ecol. Evol.">
        <title>Genome structure and content of the rice root-knot nematode (Meloidogyne graminicola).</title>
        <authorList>
            <person name="Phan N.T."/>
            <person name="Danchin E.G.J."/>
            <person name="Klopp C."/>
            <person name="Perfus-Barbeoch L."/>
            <person name="Kozlowski D.K."/>
            <person name="Koutsovoulos G.D."/>
            <person name="Lopez-Roques C."/>
            <person name="Bouchez O."/>
            <person name="Zahm M."/>
            <person name="Besnard G."/>
            <person name="Bellafiore S."/>
        </authorList>
    </citation>
    <scope>NUCLEOTIDE SEQUENCE</scope>
    <source>
        <strain evidence="2">VN-18</strain>
    </source>
</reference>
<dbReference type="EMBL" id="JABEBT010000110">
    <property type="protein sequence ID" value="KAF7632162.1"/>
    <property type="molecule type" value="Genomic_DNA"/>
</dbReference>
<feature type="compositionally biased region" description="Polar residues" evidence="1">
    <location>
        <begin position="9"/>
        <end position="25"/>
    </location>
</feature>
<dbReference type="Proteomes" id="UP000605970">
    <property type="component" value="Unassembled WGS sequence"/>
</dbReference>
<evidence type="ECO:0000313" key="2">
    <source>
        <dbReference type="EMBL" id="KAF7632162.1"/>
    </source>
</evidence>
<dbReference type="OrthoDB" id="5896360at2759"/>
<sequence>MSLVRHQLVPSSSLSVKENGEKPTTSHCDQFSIEGMTHSFFYDGKNLQNPQIIKKWSFEFLPRPEPPRFFRPLCSRLSRQNQILKELEQQHNDNTIKIIGETRRKMDMSIRQTRDEQKAQLREKRKKMDNKDKRIFNKTKNDSFSTSLFKKKATNYDRRSSSQTGFRQFDLKKSRKDLLLTPKNGIIGT</sequence>
<protein>
    <submittedName>
        <fullName evidence="2">Uncharacterized protein</fullName>
    </submittedName>
</protein>
<evidence type="ECO:0000313" key="3">
    <source>
        <dbReference type="Proteomes" id="UP000605970"/>
    </source>
</evidence>
<accession>A0A8S9ZFU8</accession>
<gene>
    <name evidence="2" type="ORF">Mgra_00008414</name>
</gene>
<dbReference type="AlphaFoldDB" id="A0A8S9ZFU8"/>
<keyword evidence="3" id="KW-1185">Reference proteome</keyword>
<evidence type="ECO:0000256" key="1">
    <source>
        <dbReference type="SAM" id="MobiDB-lite"/>
    </source>
</evidence>
<proteinExistence type="predicted"/>
<feature type="region of interest" description="Disordered" evidence="1">
    <location>
        <begin position="1"/>
        <end position="25"/>
    </location>
</feature>
<name>A0A8S9ZFU8_9BILA</name>